<sequence>MGSLTGLVVGWIVSTIAVWIALKIFPGRQKNESLTGAAVTALVGALIYWFFHSVFRIPFVSGILALVVWLYALRKLQGVGWLGAAALALLIWVINGIFSLFLPTIL</sequence>
<accession>G7VGN2</accession>
<dbReference type="AlphaFoldDB" id="G7VGN2"/>
<organism evidence="2 3">
    <name type="scientific">Pyrobaculum ferrireducens</name>
    <dbReference type="NCBI Taxonomy" id="1104324"/>
    <lineage>
        <taxon>Archaea</taxon>
        <taxon>Thermoproteota</taxon>
        <taxon>Thermoprotei</taxon>
        <taxon>Thermoproteales</taxon>
        <taxon>Thermoproteaceae</taxon>
        <taxon>Pyrobaculum</taxon>
    </lineage>
</organism>
<feature type="transmembrane region" description="Helical" evidence="1">
    <location>
        <begin position="80"/>
        <end position="102"/>
    </location>
</feature>
<keyword evidence="1" id="KW-0812">Transmembrane</keyword>
<keyword evidence="3" id="KW-1185">Reference proteome</keyword>
<evidence type="ECO:0000313" key="2">
    <source>
        <dbReference type="EMBL" id="AET33132.1"/>
    </source>
</evidence>
<dbReference type="BioCyc" id="PSP1104324:GJSN-1687-MONOMER"/>
<evidence type="ECO:0000313" key="3">
    <source>
        <dbReference type="Proteomes" id="UP000005867"/>
    </source>
</evidence>
<dbReference type="STRING" id="1104324.P186_1722"/>
<name>G7VGN2_9CREN</name>
<keyword evidence="1" id="KW-0472">Membrane</keyword>
<reference evidence="2 3" key="1">
    <citation type="journal article" date="2012" name="J. Bacteriol.">
        <title>Complete genome sequence of strain 1860, a crenarchaeon of the genus pyrobaculum able to grow with various electron acceptors.</title>
        <authorList>
            <person name="Mardanov A.V."/>
            <person name="Gumerov V.M."/>
            <person name="Slobodkina G.B."/>
            <person name="Beletsky A.V."/>
            <person name="Bonch-Osmolovskaya E.A."/>
            <person name="Ravin N.V."/>
            <person name="Skryabin K.G."/>
        </authorList>
    </citation>
    <scope>NUCLEOTIDE SEQUENCE [LARGE SCALE GENOMIC DNA]</scope>
    <source>
        <strain evidence="2 3">1860</strain>
    </source>
</reference>
<feature type="transmembrane region" description="Helical" evidence="1">
    <location>
        <begin position="57"/>
        <end position="73"/>
    </location>
</feature>
<dbReference type="KEGG" id="pyr:P186_1722"/>
<proteinExistence type="predicted"/>
<protein>
    <submittedName>
        <fullName evidence="2">Uncharacterized protein</fullName>
    </submittedName>
</protein>
<feature type="transmembrane region" description="Helical" evidence="1">
    <location>
        <begin position="34"/>
        <end position="51"/>
    </location>
</feature>
<dbReference type="Proteomes" id="UP000005867">
    <property type="component" value="Chromosome"/>
</dbReference>
<evidence type="ECO:0000256" key="1">
    <source>
        <dbReference type="SAM" id="Phobius"/>
    </source>
</evidence>
<feature type="transmembrane region" description="Helical" evidence="1">
    <location>
        <begin position="6"/>
        <end position="22"/>
    </location>
</feature>
<keyword evidence="1" id="KW-1133">Transmembrane helix</keyword>
<gene>
    <name evidence="2" type="ORF">P186_1722</name>
</gene>
<dbReference type="eggNOG" id="arCOG03769">
    <property type="taxonomic scope" value="Archaea"/>
</dbReference>
<dbReference type="EMBL" id="CP003098">
    <property type="protein sequence ID" value="AET33132.1"/>
    <property type="molecule type" value="Genomic_DNA"/>
</dbReference>
<dbReference type="HOGENOM" id="CLU_2152705_0_0_2"/>